<organism evidence="2 3">
    <name type="scientific">Claviceps arundinis</name>
    <dbReference type="NCBI Taxonomy" id="1623583"/>
    <lineage>
        <taxon>Eukaryota</taxon>
        <taxon>Fungi</taxon>
        <taxon>Dikarya</taxon>
        <taxon>Ascomycota</taxon>
        <taxon>Pezizomycotina</taxon>
        <taxon>Sordariomycetes</taxon>
        <taxon>Hypocreomycetidae</taxon>
        <taxon>Hypocreales</taxon>
        <taxon>Clavicipitaceae</taxon>
        <taxon>Claviceps</taxon>
    </lineage>
</organism>
<feature type="compositionally biased region" description="Polar residues" evidence="1">
    <location>
        <begin position="94"/>
        <end position="109"/>
    </location>
</feature>
<reference evidence="2 3" key="1">
    <citation type="journal article" date="2020" name="bioRxiv">
        <title>Whole genome comparisons of ergot fungi reveals the divergence and evolution of species within the genus Claviceps are the result of varying mechanisms driving genome evolution and host range expansion.</title>
        <authorList>
            <person name="Wyka S.A."/>
            <person name="Mondo S.J."/>
            <person name="Liu M."/>
            <person name="Dettman J."/>
            <person name="Nalam V."/>
            <person name="Broders K.D."/>
        </authorList>
    </citation>
    <scope>NUCLEOTIDE SEQUENCE [LARGE SCALE GENOMIC DNA]</scope>
    <source>
        <strain evidence="2 3">LM583</strain>
    </source>
</reference>
<evidence type="ECO:0008006" key="4">
    <source>
        <dbReference type="Google" id="ProtNLM"/>
    </source>
</evidence>
<feature type="compositionally biased region" description="Polar residues" evidence="1">
    <location>
        <begin position="155"/>
        <end position="165"/>
    </location>
</feature>
<evidence type="ECO:0000313" key="2">
    <source>
        <dbReference type="EMBL" id="KAG5954658.1"/>
    </source>
</evidence>
<evidence type="ECO:0000256" key="1">
    <source>
        <dbReference type="SAM" id="MobiDB-lite"/>
    </source>
</evidence>
<name>A0ABQ7P5H8_9HYPO</name>
<evidence type="ECO:0000313" key="3">
    <source>
        <dbReference type="Proteomes" id="UP000742024"/>
    </source>
</evidence>
<proteinExistence type="predicted"/>
<comment type="caution">
    <text evidence="2">The sequence shown here is derived from an EMBL/GenBank/DDBJ whole genome shotgun (WGS) entry which is preliminary data.</text>
</comment>
<accession>A0ABQ7P5H8</accession>
<feature type="region of interest" description="Disordered" evidence="1">
    <location>
        <begin position="141"/>
        <end position="211"/>
    </location>
</feature>
<protein>
    <recommendedName>
        <fullName evidence="4">BZIP domain-containing protein</fullName>
    </recommendedName>
</protein>
<dbReference type="Proteomes" id="UP000742024">
    <property type="component" value="Unassembled WGS sequence"/>
</dbReference>
<feature type="region of interest" description="Disordered" evidence="1">
    <location>
        <begin position="93"/>
        <end position="128"/>
    </location>
</feature>
<gene>
    <name evidence="2" type="ORF">E4U57_004227</name>
</gene>
<dbReference type="EMBL" id="SRPR01000315">
    <property type="protein sequence ID" value="KAG5954658.1"/>
    <property type="molecule type" value="Genomic_DNA"/>
</dbReference>
<feature type="compositionally biased region" description="Basic and acidic residues" evidence="1">
    <location>
        <begin position="169"/>
        <end position="207"/>
    </location>
</feature>
<sequence length="229" mass="25470">MGSVGRMPNFSVEDTAVYRYRDGGATEFGERTQRRGNPDFSGAQCSDTWYLGPPHSIGSANRTFCSLPPCSSILEGPCPPAPIPRAVNLIDGGTSPSHFFSRQSDTSPPATIPRGARPAATGSSVGEEYQEVVTCKGPVFVKRDDYPGSKEAQAKRNSNARSSTLCRVKRQEKQAREKAKRMEDLYKEAKADKQAAEEKLRQEREASQRIIRQQAEENRYLRQQLENKK</sequence>
<feature type="compositionally biased region" description="Basic and acidic residues" evidence="1">
    <location>
        <begin position="141"/>
        <end position="154"/>
    </location>
</feature>
<keyword evidence="3" id="KW-1185">Reference proteome</keyword>